<reference evidence="10" key="2">
    <citation type="submission" date="2019-06" db="EMBL/GenBank/DDBJ databases">
        <title>Genomics analysis of Aphanomyces spp. identifies a new class of oomycete effector associated with host adaptation.</title>
        <authorList>
            <person name="Gaulin E."/>
        </authorList>
    </citation>
    <scope>NUCLEOTIDE SEQUENCE</scope>
    <source>
        <strain evidence="10">CBS 578.67</strain>
    </source>
</reference>
<organism evidence="11 12">
    <name type="scientific">Aphanomyces stellatus</name>
    <dbReference type="NCBI Taxonomy" id="120398"/>
    <lineage>
        <taxon>Eukaryota</taxon>
        <taxon>Sar</taxon>
        <taxon>Stramenopiles</taxon>
        <taxon>Oomycota</taxon>
        <taxon>Saprolegniomycetes</taxon>
        <taxon>Saprolegniales</taxon>
        <taxon>Verrucalvaceae</taxon>
        <taxon>Aphanomyces</taxon>
    </lineage>
</organism>
<protein>
    <submittedName>
        <fullName evidence="11">Aste57867_17002 protein</fullName>
    </submittedName>
</protein>
<sequence>MQHSPSIDGGDGATPQATRFYYTYSKQYSSRSLLDETSQRGSTIQDRTIPAIPVNHDALTNIKYNGRLKRWPGIILFLVVVGGATAAITLFAIDAHISSMQHRETVQKMLANRARIESGLVDPSRDEKEDDGVFNNPKRYKTLGCELPDYQSKRGKIWAVSKNGTEVPVAMKGVNWFGMETGMMAPFGLWDNDQNGTTVYVIANFLSANKFNSVRLPLCVENILANKPLKDSFINRQTNRALDLTNYLSLIQSIAKGLGYRSISVMLSMHTLNLMNTDGSLWYGKTTTEEQFMTSIDMYVRLTKALCSDEYWNILGVDLKNEPHEGTWGDGKKTDFKAASERIAARMLKGCPQWLGFVEGINQQHSITLDGNQYDYYDWYGGGLHPAKTTPPAFNTPNKLVYAPHYYTPAVFPQPYLYGGGVVGKHGAIIGYKELDDEVLYGRVKNTMFDMFGFLNKDKAGPAVLLGEFGGLYSKDIHPRKTTQRCTDSTIRVIVEEEYAGGYMWSLNPESKYEFNPGDTRVDSYEGLLQLDWRSANKPFLQAMEGLDKLKDLKPMPCFPIEKI</sequence>
<dbReference type="Proteomes" id="UP000332933">
    <property type="component" value="Unassembled WGS sequence"/>
</dbReference>
<keyword evidence="2 7" id="KW-0378">Hydrolase</keyword>
<feature type="transmembrane region" description="Helical" evidence="8">
    <location>
        <begin position="73"/>
        <end position="93"/>
    </location>
</feature>
<keyword evidence="8" id="KW-0472">Membrane</keyword>
<keyword evidence="4" id="KW-0119">Carbohydrate metabolism</keyword>
<keyword evidence="12" id="KW-1185">Reference proteome</keyword>
<name>A0A485L737_9STRA</name>
<dbReference type="SUPFAM" id="SSF51445">
    <property type="entry name" value="(Trans)glycosidases"/>
    <property type="match status" value="1"/>
</dbReference>
<evidence type="ECO:0000256" key="6">
    <source>
        <dbReference type="ARBA" id="ARBA00023326"/>
    </source>
</evidence>
<keyword evidence="6" id="KW-0624">Polysaccharide degradation</keyword>
<dbReference type="InterPro" id="IPR017853">
    <property type="entry name" value="GH"/>
</dbReference>
<evidence type="ECO:0000256" key="8">
    <source>
        <dbReference type="SAM" id="Phobius"/>
    </source>
</evidence>
<dbReference type="GO" id="GO:0004553">
    <property type="term" value="F:hydrolase activity, hydrolyzing O-glycosyl compounds"/>
    <property type="evidence" value="ECO:0007669"/>
    <property type="project" value="InterPro"/>
</dbReference>
<evidence type="ECO:0000256" key="4">
    <source>
        <dbReference type="ARBA" id="ARBA00023277"/>
    </source>
</evidence>
<dbReference type="AlphaFoldDB" id="A0A485L737"/>
<accession>A0A485L737</accession>
<dbReference type="GO" id="GO:0030245">
    <property type="term" value="P:cellulose catabolic process"/>
    <property type="evidence" value="ECO:0007669"/>
    <property type="project" value="UniProtKB-KW"/>
</dbReference>
<evidence type="ECO:0000313" key="10">
    <source>
        <dbReference type="EMBL" id="KAF0691838.1"/>
    </source>
</evidence>
<dbReference type="InterPro" id="IPR018087">
    <property type="entry name" value="Glyco_hydro_5_CS"/>
</dbReference>
<feature type="domain" description="Glycoside hydrolase family 5" evidence="9">
    <location>
        <begin position="172"/>
        <end position="510"/>
    </location>
</feature>
<dbReference type="OrthoDB" id="442731at2759"/>
<proteinExistence type="inferred from homology"/>
<dbReference type="PROSITE" id="PS00659">
    <property type="entry name" value="GLYCOSYL_HYDROL_F5"/>
    <property type="match status" value="1"/>
</dbReference>
<dbReference type="PANTHER" id="PTHR35923">
    <property type="entry name" value="MAJOR EXTRACELLULAR ENDOGLUCANASE"/>
    <property type="match status" value="1"/>
</dbReference>
<keyword evidence="5 7" id="KW-0326">Glycosidase</keyword>
<keyword evidence="3" id="KW-0136">Cellulose degradation</keyword>
<reference evidence="11 12" key="1">
    <citation type="submission" date="2019-03" db="EMBL/GenBank/DDBJ databases">
        <authorList>
            <person name="Gaulin E."/>
            <person name="Dumas B."/>
        </authorList>
    </citation>
    <scope>NUCLEOTIDE SEQUENCE [LARGE SCALE GENOMIC DNA]</scope>
    <source>
        <strain evidence="11">CBS 568.67</strain>
    </source>
</reference>
<dbReference type="EMBL" id="CAADRA010006038">
    <property type="protein sequence ID" value="VFT93763.1"/>
    <property type="molecule type" value="Genomic_DNA"/>
</dbReference>
<evidence type="ECO:0000256" key="2">
    <source>
        <dbReference type="ARBA" id="ARBA00022801"/>
    </source>
</evidence>
<evidence type="ECO:0000256" key="5">
    <source>
        <dbReference type="ARBA" id="ARBA00023295"/>
    </source>
</evidence>
<dbReference type="PANTHER" id="PTHR35923:SF2">
    <property type="entry name" value="ENDOGLUCANASE"/>
    <property type="match status" value="1"/>
</dbReference>
<evidence type="ECO:0000313" key="11">
    <source>
        <dbReference type="EMBL" id="VFT93763.1"/>
    </source>
</evidence>
<comment type="similarity">
    <text evidence="1 7">Belongs to the glycosyl hydrolase 5 (cellulase A) family.</text>
</comment>
<dbReference type="InterPro" id="IPR001547">
    <property type="entry name" value="Glyco_hydro_5"/>
</dbReference>
<evidence type="ECO:0000313" key="12">
    <source>
        <dbReference type="Proteomes" id="UP000332933"/>
    </source>
</evidence>
<evidence type="ECO:0000259" key="9">
    <source>
        <dbReference type="Pfam" id="PF00150"/>
    </source>
</evidence>
<keyword evidence="8" id="KW-0812">Transmembrane</keyword>
<evidence type="ECO:0000256" key="3">
    <source>
        <dbReference type="ARBA" id="ARBA00023001"/>
    </source>
</evidence>
<evidence type="ECO:0000256" key="7">
    <source>
        <dbReference type="RuleBase" id="RU361153"/>
    </source>
</evidence>
<dbReference type="Pfam" id="PF00150">
    <property type="entry name" value="Cellulase"/>
    <property type="match status" value="1"/>
</dbReference>
<keyword evidence="8" id="KW-1133">Transmembrane helix</keyword>
<dbReference type="Gene3D" id="3.20.20.80">
    <property type="entry name" value="Glycosidases"/>
    <property type="match status" value="1"/>
</dbReference>
<evidence type="ECO:0000256" key="1">
    <source>
        <dbReference type="ARBA" id="ARBA00005641"/>
    </source>
</evidence>
<dbReference type="EMBL" id="VJMH01006017">
    <property type="protein sequence ID" value="KAF0691838.1"/>
    <property type="molecule type" value="Genomic_DNA"/>
</dbReference>
<gene>
    <name evidence="11" type="primary">Aste57867_17002</name>
    <name evidence="10" type="ORF">As57867_016944</name>
    <name evidence="11" type="ORF">ASTE57867_17002</name>
</gene>